<evidence type="ECO:0000256" key="1">
    <source>
        <dbReference type="ARBA" id="ARBA00004123"/>
    </source>
</evidence>
<protein>
    <submittedName>
        <fullName evidence="10">Similar to Zbtb48: Telomere zinc finger-associated protein (Mus musculus)</fullName>
    </submittedName>
</protein>
<name>A0A8J2HKX4_COTCN</name>
<dbReference type="GO" id="GO:0008276">
    <property type="term" value="F:protein methyltransferase activity"/>
    <property type="evidence" value="ECO:0007669"/>
    <property type="project" value="UniProtKB-ARBA"/>
</dbReference>
<dbReference type="GO" id="GO:0008270">
    <property type="term" value="F:zinc ion binding"/>
    <property type="evidence" value="ECO:0007669"/>
    <property type="project" value="UniProtKB-KW"/>
</dbReference>
<dbReference type="Pfam" id="PF00096">
    <property type="entry name" value="zf-C2H2"/>
    <property type="match status" value="4"/>
</dbReference>
<dbReference type="Pfam" id="PF21549">
    <property type="entry name" value="PRDM2_PR"/>
    <property type="match status" value="1"/>
</dbReference>
<dbReference type="GO" id="GO:0008170">
    <property type="term" value="F:N-methyltransferase activity"/>
    <property type="evidence" value="ECO:0007669"/>
    <property type="project" value="UniProtKB-ARBA"/>
</dbReference>
<keyword evidence="5" id="KW-0862">Zinc</keyword>
<dbReference type="SUPFAM" id="SSF57667">
    <property type="entry name" value="beta-beta-alpha zinc fingers"/>
    <property type="match status" value="6"/>
</dbReference>
<dbReference type="InterPro" id="IPR036236">
    <property type="entry name" value="Znf_C2H2_sf"/>
</dbReference>
<feature type="domain" description="C2H2-type" evidence="8">
    <location>
        <begin position="636"/>
        <end position="661"/>
    </location>
</feature>
<dbReference type="PROSITE" id="PS00028">
    <property type="entry name" value="ZINC_FINGER_C2H2_1"/>
    <property type="match status" value="11"/>
</dbReference>
<dbReference type="OrthoDB" id="40579at2759"/>
<proteinExistence type="predicted"/>
<evidence type="ECO:0000313" key="10">
    <source>
        <dbReference type="EMBL" id="CAG5102392.1"/>
    </source>
</evidence>
<dbReference type="InterPro" id="IPR046341">
    <property type="entry name" value="SET_dom_sf"/>
</dbReference>
<feature type="domain" description="C2H2-type" evidence="8">
    <location>
        <begin position="578"/>
        <end position="606"/>
    </location>
</feature>
<feature type="domain" description="C2H2-type" evidence="8">
    <location>
        <begin position="497"/>
        <end position="524"/>
    </location>
</feature>
<dbReference type="PROSITE" id="PS50280">
    <property type="entry name" value="SET"/>
    <property type="match status" value="1"/>
</dbReference>
<feature type="domain" description="C2H2-type" evidence="8">
    <location>
        <begin position="196"/>
        <end position="224"/>
    </location>
</feature>
<dbReference type="GO" id="GO:0008757">
    <property type="term" value="F:S-adenosylmethionine-dependent methyltransferase activity"/>
    <property type="evidence" value="ECO:0007669"/>
    <property type="project" value="UniProtKB-ARBA"/>
</dbReference>
<dbReference type="Gene3D" id="2.170.270.10">
    <property type="entry name" value="SET domain"/>
    <property type="match status" value="1"/>
</dbReference>
<evidence type="ECO:0000256" key="4">
    <source>
        <dbReference type="ARBA" id="ARBA00022771"/>
    </source>
</evidence>
<keyword evidence="4 7" id="KW-0863">Zinc-finger</keyword>
<dbReference type="SMART" id="SM00355">
    <property type="entry name" value="ZnF_C2H2"/>
    <property type="match status" value="14"/>
</dbReference>
<dbReference type="PROSITE" id="PS50157">
    <property type="entry name" value="ZINC_FINGER_C2H2_2"/>
    <property type="match status" value="9"/>
</dbReference>
<dbReference type="PANTHER" id="PTHR24406">
    <property type="entry name" value="TRANSCRIPTIONAL REPRESSOR CTCFL-RELATED"/>
    <property type="match status" value="1"/>
</dbReference>
<evidence type="ECO:0000256" key="7">
    <source>
        <dbReference type="PROSITE-ProRule" id="PRU00042"/>
    </source>
</evidence>
<dbReference type="InterPro" id="IPR050888">
    <property type="entry name" value="ZnF_C2H2-type_TF"/>
</dbReference>
<dbReference type="InterPro" id="IPR013087">
    <property type="entry name" value="Znf_C2H2_type"/>
</dbReference>
<evidence type="ECO:0000313" key="11">
    <source>
        <dbReference type="Proteomes" id="UP000786811"/>
    </source>
</evidence>
<evidence type="ECO:0000256" key="2">
    <source>
        <dbReference type="ARBA" id="ARBA00022723"/>
    </source>
</evidence>
<evidence type="ECO:0000259" key="8">
    <source>
        <dbReference type="PROSITE" id="PS50157"/>
    </source>
</evidence>
<keyword evidence="11" id="KW-1185">Reference proteome</keyword>
<comment type="subcellular location">
    <subcellularLocation>
        <location evidence="1">Nucleus</location>
    </subcellularLocation>
</comment>
<organism evidence="10 11">
    <name type="scientific">Cotesia congregata</name>
    <name type="common">Parasitoid wasp</name>
    <name type="synonym">Apanteles congregatus</name>
    <dbReference type="NCBI Taxonomy" id="51543"/>
    <lineage>
        <taxon>Eukaryota</taxon>
        <taxon>Metazoa</taxon>
        <taxon>Ecdysozoa</taxon>
        <taxon>Arthropoda</taxon>
        <taxon>Hexapoda</taxon>
        <taxon>Insecta</taxon>
        <taxon>Pterygota</taxon>
        <taxon>Neoptera</taxon>
        <taxon>Endopterygota</taxon>
        <taxon>Hymenoptera</taxon>
        <taxon>Apocrita</taxon>
        <taxon>Ichneumonoidea</taxon>
        <taxon>Braconidae</taxon>
        <taxon>Microgastrinae</taxon>
        <taxon>Cotesia</taxon>
    </lineage>
</organism>
<dbReference type="Gene3D" id="3.30.160.60">
    <property type="entry name" value="Classic Zinc Finger"/>
    <property type="match status" value="8"/>
</dbReference>
<dbReference type="Proteomes" id="UP000786811">
    <property type="component" value="Unassembled WGS sequence"/>
</dbReference>
<keyword evidence="2" id="KW-0479">Metal-binding</keyword>
<feature type="domain" description="C2H2-type" evidence="8">
    <location>
        <begin position="551"/>
        <end position="578"/>
    </location>
</feature>
<dbReference type="GO" id="GO:0005634">
    <property type="term" value="C:nucleus"/>
    <property type="evidence" value="ECO:0007669"/>
    <property type="project" value="UniProtKB-SubCell"/>
</dbReference>
<comment type="caution">
    <text evidence="10">The sequence shown here is derived from an EMBL/GenBank/DDBJ whole genome shotgun (WGS) entry which is preliminary data.</text>
</comment>
<feature type="domain" description="C2H2-type" evidence="8">
    <location>
        <begin position="457"/>
        <end position="484"/>
    </location>
</feature>
<evidence type="ECO:0000256" key="3">
    <source>
        <dbReference type="ARBA" id="ARBA00022737"/>
    </source>
</evidence>
<dbReference type="AlphaFoldDB" id="A0A8J2HKX4"/>
<feature type="domain" description="C2H2-type" evidence="8">
    <location>
        <begin position="347"/>
        <end position="374"/>
    </location>
</feature>
<evidence type="ECO:0000259" key="9">
    <source>
        <dbReference type="PROSITE" id="PS50280"/>
    </source>
</evidence>
<reference evidence="10" key="1">
    <citation type="submission" date="2021-04" db="EMBL/GenBank/DDBJ databases">
        <authorList>
            <person name="Chebbi M.A.C M."/>
        </authorList>
    </citation>
    <scope>NUCLEOTIDE SEQUENCE</scope>
</reference>
<sequence>MADGTTSVIAKRNYQRGMTFGPFEAKRNWAMNPAINFTIKIFGESINNTYYLDYSDEDTSNWMCFIPPATNAKEQNLICYQSNQEIYYTVMREIPVGEELRVWYAPYYAQKMKMPLHVNNRALPPLQPITADEKDSVEILDVALAQDLADRLPPTKLGAKDEKKIWTCRICAVTINSVVAYAKHQMNHHYKPLIGTICIICNKKFSNFATLERHRVDCHSLESNEENIVGIPTTANQQQQNAATILNMSEQFMTEKENHDLSLLDSSINTNDLLHHPGSLIENSSLKSILENQCLNMNVSSMADSILSEHISSVDSVKFNVEELSSELLDITPDDEEKISDNSTENFDCDICGKKFLRVHYLYRHLRKHTGEFICSTCLCVFARKENLVSHVCAATKSQSKGFTRYQCSYCPKNFAREKYLKNHIKRHFELHRCRRCWQKFSNKSELDSHKCGSPKQPCGQCGKKFFNAIYLKRHIKRHNEAPKAQKKKKPGEEISSICEICGDIFKNLWSLQQHQKSHGEKAYECEICNRRFHRIGVLKEHKFTHQSAELPCNVCGKKFKSKRALDVHVLLHGNKKYQCDKCDKSFFQKYNYLKHYKQIHTEKVLHSCPHCSLTFMSESAFNKHVAGHDKNLEGFPCDVCKKFFHSQAKVARHMQICHSGIIYRCPFCKSTVKHRHSLRRHFERQHKDLTDEWSKPGFYKQLEEKSIVENSGESPGEAGTSDQILVKQQVAEDVTEHVEAIDEVAKLIAEPVAAEFSKNLNTVQEIQGTENIQDLIQDVKSVDPEVNSQLLNDVPQLRIDSDSQLAETVLNNTYIFGEDGDFVFYVLDNDTILES</sequence>
<gene>
    <name evidence="10" type="ORF">HICCMSTLAB_LOCUS10992</name>
</gene>
<evidence type="ECO:0000256" key="5">
    <source>
        <dbReference type="ARBA" id="ARBA00022833"/>
    </source>
</evidence>
<accession>A0A8J2HKX4</accession>
<dbReference type="EMBL" id="CAJNRD030001123">
    <property type="protein sequence ID" value="CAG5102392.1"/>
    <property type="molecule type" value="Genomic_DNA"/>
</dbReference>
<keyword evidence="6" id="KW-0539">Nucleus</keyword>
<dbReference type="InterPro" id="IPR001214">
    <property type="entry name" value="SET_dom"/>
</dbReference>
<feature type="domain" description="C2H2-type" evidence="8">
    <location>
        <begin position="524"/>
        <end position="551"/>
    </location>
</feature>
<feature type="domain" description="SET" evidence="9">
    <location>
        <begin position="1"/>
        <end position="105"/>
    </location>
</feature>
<keyword evidence="3" id="KW-0677">Repeat</keyword>
<feature type="domain" description="C2H2-type" evidence="8">
    <location>
        <begin position="406"/>
        <end position="428"/>
    </location>
</feature>
<evidence type="ECO:0000256" key="6">
    <source>
        <dbReference type="ARBA" id="ARBA00023242"/>
    </source>
</evidence>